<reference evidence="1" key="1">
    <citation type="submission" date="2021-01" db="UniProtKB">
        <authorList>
            <consortium name="EnsemblPlants"/>
        </authorList>
    </citation>
    <scope>IDENTIFICATION</scope>
</reference>
<dbReference type="OMA" id="NLQTEKP"/>
<dbReference type="KEGG" id="qlo:115973361"/>
<dbReference type="AlphaFoldDB" id="A0A7N2N830"/>
<gene>
    <name evidence="1" type="primary">LOC115975135</name>
</gene>
<organism evidence="1 2">
    <name type="scientific">Quercus lobata</name>
    <name type="common">Valley oak</name>
    <dbReference type="NCBI Taxonomy" id="97700"/>
    <lineage>
        <taxon>Eukaryota</taxon>
        <taxon>Viridiplantae</taxon>
        <taxon>Streptophyta</taxon>
        <taxon>Embryophyta</taxon>
        <taxon>Tracheophyta</taxon>
        <taxon>Spermatophyta</taxon>
        <taxon>Magnoliopsida</taxon>
        <taxon>eudicotyledons</taxon>
        <taxon>Gunneridae</taxon>
        <taxon>Pentapetalae</taxon>
        <taxon>rosids</taxon>
        <taxon>fabids</taxon>
        <taxon>Fagales</taxon>
        <taxon>Fagaceae</taxon>
        <taxon>Quercus</taxon>
    </lineage>
</organism>
<sequence length="159" mass="18108">MWFVGGLFSRSRTATSSGSGSGRLMNMMSSSLVRHFSRKRGENLRKINPKVAPQEASNIAQDLYRLINQRGPLTISNAWIQAQESGISGLNSKTHLKLMLKWMRGRKMLKLFCNQIGSNKKFLLCTLPEDPQIAQFIKNSELKSQTEKPSIKRKRKQKK</sequence>
<evidence type="ECO:0000313" key="1">
    <source>
        <dbReference type="EnsemblPlants" id="QL93p2012_0027:mrna"/>
    </source>
</evidence>
<accession>A0A7N2N830</accession>
<evidence type="ECO:0000313" key="2">
    <source>
        <dbReference type="Proteomes" id="UP000594261"/>
    </source>
</evidence>
<dbReference type="Proteomes" id="UP000594261">
    <property type="component" value="Unassembled WGS sequence"/>
</dbReference>
<dbReference type="OrthoDB" id="761792at2759"/>
<keyword evidence="2" id="KW-1185">Reference proteome</keyword>
<dbReference type="PANTHER" id="PTHR35110">
    <property type="entry name" value="EXPRESSED PROTEIN"/>
    <property type="match status" value="1"/>
</dbReference>
<dbReference type="Gramene" id="QL93p2012_0027:mrna">
    <property type="protein sequence ID" value="QL93p2012_0027:mrna"/>
    <property type="gene ID" value="QL93p2012_0027"/>
</dbReference>
<evidence type="ECO:0008006" key="3">
    <source>
        <dbReference type="Google" id="ProtNLM"/>
    </source>
</evidence>
<name>A0A7N2N830_QUELO</name>
<dbReference type="EnsemblPlants" id="QL93p2012_0027:mrna">
    <property type="protein sequence ID" value="QL93p2012_0027:mrna"/>
    <property type="gene ID" value="QL93p2012_0027"/>
</dbReference>
<dbReference type="InParanoid" id="A0A7N2N830"/>
<protein>
    <recommendedName>
        <fullName evidence="3">Tumor necrosis factor receptor family protein</fullName>
    </recommendedName>
</protein>
<dbReference type="FunCoup" id="A0A7N2N830">
    <property type="interactions" value="1259"/>
</dbReference>
<proteinExistence type="predicted"/>
<dbReference type="PANTHER" id="PTHR35110:SF1">
    <property type="entry name" value="EXPRESSED PROTEIN"/>
    <property type="match status" value="1"/>
</dbReference>